<dbReference type="Pfam" id="PF10282">
    <property type="entry name" value="Lactonase"/>
    <property type="match status" value="1"/>
</dbReference>
<dbReference type="OrthoDB" id="1715191at2759"/>
<dbReference type="OMA" id="YATTWAT"/>
<reference evidence="3" key="1">
    <citation type="journal article" date="2017" name="Nat. Ecol. Evol.">
        <title>Genome expansion and lineage-specific genetic innovations in the forest pathogenic fungi Armillaria.</title>
        <authorList>
            <person name="Sipos G."/>
            <person name="Prasanna A.N."/>
            <person name="Walter M.C."/>
            <person name="O'Connor E."/>
            <person name="Balint B."/>
            <person name="Krizsan K."/>
            <person name="Kiss B."/>
            <person name="Hess J."/>
            <person name="Varga T."/>
            <person name="Slot J."/>
            <person name="Riley R."/>
            <person name="Boka B."/>
            <person name="Rigling D."/>
            <person name="Barry K."/>
            <person name="Lee J."/>
            <person name="Mihaltcheva S."/>
            <person name="LaButti K."/>
            <person name="Lipzen A."/>
            <person name="Waldron R."/>
            <person name="Moloney N.M."/>
            <person name="Sperisen C."/>
            <person name="Kredics L."/>
            <person name="Vagvoelgyi C."/>
            <person name="Patrignani A."/>
            <person name="Fitzpatrick D."/>
            <person name="Nagy I."/>
            <person name="Doyle S."/>
            <person name="Anderson J.B."/>
            <person name="Grigoriev I.V."/>
            <person name="Gueldener U."/>
            <person name="Muensterkoetter M."/>
            <person name="Nagy L.G."/>
        </authorList>
    </citation>
    <scope>NUCLEOTIDE SEQUENCE [LARGE SCALE GENOMIC DNA]</scope>
    <source>
        <strain evidence="3">Ar21-2</strain>
    </source>
</reference>
<dbReference type="PANTHER" id="PTHR30344">
    <property type="entry name" value="6-PHOSPHOGLUCONOLACTONASE-RELATED"/>
    <property type="match status" value="1"/>
</dbReference>
<dbReference type="AlphaFoldDB" id="A0A2H3CDW4"/>
<proteinExistence type="inferred from homology"/>
<dbReference type="PANTHER" id="PTHR30344:SF4">
    <property type="entry name" value="CYCLASE, PUTATIVE (AFU_ORTHOLOGUE AFUA_6G11580)-RELATED"/>
    <property type="match status" value="1"/>
</dbReference>
<dbReference type="GO" id="GO:0017057">
    <property type="term" value="F:6-phosphogluconolactonase activity"/>
    <property type="evidence" value="ECO:0007669"/>
    <property type="project" value="TreeGrafter"/>
</dbReference>
<accession>A0A2H3CDW4</accession>
<organism evidence="2 3">
    <name type="scientific">Armillaria gallica</name>
    <name type="common">Bulbous honey fungus</name>
    <name type="synonym">Armillaria bulbosa</name>
    <dbReference type="NCBI Taxonomy" id="47427"/>
    <lineage>
        <taxon>Eukaryota</taxon>
        <taxon>Fungi</taxon>
        <taxon>Dikarya</taxon>
        <taxon>Basidiomycota</taxon>
        <taxon>Agaricomycotina</taxon>
        <taxon>Agaricomycetes</taxon>
        <taxon>Agaricomycetidae</taxon>
        <taxon>Agaricales</taxon>
        <taxon>Marasmiineae</taxon>
        <taxon>Physalacriaceae</taxon>
        <taxon>Armillaria</taxon>
    </lineage>
</organism>
<evidence type="ECO:0000256" key="1">
    <source>
        <dbReference type="ARBA" id="ARBA00005564"/>
    </source>
</evidence>
<gene>
    <name evidence="2" type="ORF">ARMGADRAFT_1048849</name>
</gene>
<dbReference type="InParanoid" id="A0A2H3CDW4"/>
<protein>
    <submittedName>
        <fullName evidence="2">3-carboxy-cis,cis-mucoante lactonizing enzyme</fullName>
    </submittedName>
</protein>
<sequence>MDIDILSGSFTSFSLFLLAFSPLNPSLRLLRTVPVVGPHQYITQSPQGLMRPHAVYATTWATPLALHAWTLPSLAHIGSTPITATSSCITILDSHAYSMGGPTGEIHKQKIQEIPFVESGKLDEADKTRKALRYGSHAIEFTADGNHGFVPVLGTEDIHAYKRGTNGTLERVAKAKSHAGDGPRHVKVHPNGEIVYCVTEHSNKLDVYTFNTTPTPSFKLVSLQPLYASGSAHSYRGDTLLLAPPANQIFTTTRGAMHLDPGYFSVFSLSASGLLSGQVEYYETSTSGGKAHAIDLLLKMSSTVDQDPAESVWIVLTDNDPCTQTPEPCASVRIYEWDGWNGDGIREVAASAGTEMQGGSHAVFLHAHADVEEVVWHDEL</sequence>
<dbReference type="InterPro" id="IPR050282">
    <property type="entry name" value="Cycloisomerase_2"/>
</dbReference>
<name>A0A2H3CDW4_ARMGA</name>
<dbReference type="InterPro" id="IPR019405">
    <property type="entry name" value="Lactonase_7-beta_prop"/>
</dbReference>
<evidence type="ECO:0000313" key="2">
    <source>
        <dbReference type="EMBL" id="PBK81251.1"/>
    </source>
</evidence>
<dbReference type="STRING" id="47427.A0A2H3CDW4"/>
<dbReference type="SUPFAM" id="SSF51004">
    <property type="entry name" value="C-terminal (heme d1) domain of cytochrome cd1-nitrite reductase"/>
    <property type="match status" value="1"/>
</dbReference>
<dbReference type="Proteomes" id="UP000217790">
    <property type="component" value="Unassembled WGS sequence"/>
</dbReference>
<comment type="similarity">
    <text evidence="1">Belongs to the cycloisomerase 2 family.</text>
</comment>
<dbReference type="InterPro" id="IPR011048">
    <property type="entry name" value="Haem_d1_sf"/>
</dbReference>
<dbReference type="Gene3D" id="2.130.10.10">
    <property type="entry name" value="YVTN repeat-like/Quinoprotein amine dehydrogenase"/>
    <property type="match status" value="1"/>
</dbReference>
<dbReference type="EMBL" id="KZ293732">
    <property type="protein sequence ID" value="PBK81251.1"/>
    <property type="molecule type" value="Genomic_DNA"/>
</dbReference>
<keyword evidence="3" id="KW-1185">Reference proteome</keyword>
<evidence type="ECO:0000313" key="3">
    <source>
        <dbReference type="Proteomes" id="UP000217790"/>
    </source>
</evidence>
<dbReference type="InterPro" id="IPR015943">
    <property type="entry name" value="WD40/YVTN_repeat-like_dom_sf"/>
</dbReference>